<dbReference type="Proteomes" id="UP001147700">
    <property type="component" value="Unassembled WGS sequence"/>
</dbReference>
<keyword evidence="6" id="KW-1185">Reference proteome</keyword>
<evidence type="ECO:0000313" key="6">
    <source>
        <dbReference type="Proteomes" id="UP001147700"/>
    </source>
</evidence>
<accession>A0ABT4RBS0</accession>
<dbReference type="InterPro" id="IPR016167">
    <property type="entry name" value="FAD-bd_PCMH_sub1"/>
</dbReference>
<dbReference type="Pfam" id="PF00941">
    <property type="entry name" value="FAD_binding_5"/>
    <property type="match status" value="1"/>
</dbReference>
<dbReference type="Gene3D" id="3.30.465.10">
    <property type="match status" value="1"/>
</dbReference>
<dbReference type="InterPro" id="IPR002346">
    <property type="entry name" value="Mopterin_DH_FAD-bd"/>
</dbReference>
<dbReference type="PANTHER" id="PTHR42659:SF2">
    <property type="entry name" value="XANTHINE DEHYDROGENASE SUBUNIT C-RELATED"/>
    <property type="match status" value="1"/>
</dbReference>
<evidence type="ECO:0000256" key="1">
    <source>
        <dbReference type="ARBA" id="ARBA00022630"/>
    </source>
</evidence>
<organism evidence="5 6">
    <name type="scientific">Solirubrobacter deserti</name>
    <dbReference type="NCBI Taxonomy" id="2282478"/>
    <lineage>
        <taxon>Bacteria</taxon>
        <taxon>Bacillati</taxon>
        <taxon>Actinomycetota</taxon>
        <taxon>Thermoleophilia</taxon>
        <taxon>Solirubrobacterales</taxon>
        <taxon>Solirubrobacteraceae</taxon>
        <taxon>Solirubrobacter</taxon>
    </lineage>
</organism>
<evidence type="ECO:0000313" key="5">
    <source>
        <dbReference type="EMBL" id="MDA0135972.1"/>
    </source>
</evidence>
<reference evidence="5" key="1">
    <citation type="submission" date="2022-10" db="EMBL/GenBank/DDBJ databases">
        <title>The WGS of Solirubrobacter sp. CPCC 204708.</title>
        <authorList>
            <person name="Jiang Z."/>
        </authorList>
    </citation>
    <scope>NUCLEOTIDE SEQUENCE</scope>
    <source>
        <strain evidence="5">CPCC 204708</strain>
    </source>
</reference>
<dbReference type="InterPro" id="IPR016169">
    <property type="entry name" value="FAD-bd_PCMH_sub2"/>
</dbReference>
<dbReference type="PROSITE" id="PS51387">
    <property type="entry name" value="FAD_PCMH"/>
    <property type="match status" value="1"/>
</dbReference>
<sequence>MAGDAEARVKPAPFEYVAVDSWDAALEALTDGARVLAGGQSLVPLLNLRLVRPARLVDVTPIVGLIRRTDGVLRIDATVRQATLERSRIVAAHWPLLAQAVRHVGHPATRSRGTVGGSVAHADPRAELVCALTALDARYETMARTLVERTVRDTVSATRTGPPTLGPGELLTGIVIPPLPPGAKTAFAEHARTHGSFAEAAAAVVLAEEHAAIAILGAGRATAAERALLDGASAAEAAALAADLVDGDHPRALVTELTRRALVEAGRA</sequence>
<dbReference type="Gene3D" id="3.30.43.10">
    <property type="entry name" value="Uridine Diphospho-n-acetylenolpyruvylglucosamine Reductase, domain 2"/>
    <property type="match status" value="1"/>
</dbReference>
<dbReference type="InterPro" id="IPR051312">
    <property type="entry name" value="Diverse_Substr_Oxidored"/>
</dbReference>
<evidence type="ECO:0000259" key="4">
    <source>
        <dbReference type="PROSITE" id="PS51387"/>
    </source>
</evidence>
<keyword evidence="1" id="KW-0285">Flavoprotein</keyword>
<dbReference type="PANTHER" id="PTHR42659">
    <property type="entry name" value="XANTHINE DEHYDROGENASE SUBUNIT C-RELATED"/>
    <property type="match status" value="1"/>
</dbReference>
<protein>
    <submittedName>
        <fullName evidence="5">FAD binding domain-containing protein</fullName>
    </submittedName>
</protein>
<gene>
    <name evidence="5" type="ORF">OJ962_00570</name>
</gene>
<dbReference type="EMBL" id="JAPCID010000001">
    <property type="protein sequence ID" value="MDA0135972.1"/>
    <property type="molecule type" value="Genomic_DNA"/>
</dbReference>
<evidence type="ECO:0000256" key="3">
    <source>
        <dbReference type="ARBA" id="ARBA00023002"/>
    </source>
</evidence>
<evidence type="ECO:0000256" key="2">
    <source>
        <dbReference type="ARBA" id="ARBA00022827"/>
    </source>
</evidence>
<keyword evidence="3" id="KW-0560">Oxidoreductase</keyword>
<dbReference type="InterPro" id="IPR016166">
    <property type="entry name" value="FAD-bd_PCMH"/>
</dbReference>
<keyword evidence="2" id="KW-0274">FAD</keyword>
<comment type="caution">
    <text evidence="5">The sequence shown here is derived from an EMBL/GenBank/DDBJ whole genome shotgun (WGS) entry which is preliminary data.</text>
</comment>
<feature type="domain" description="FAD-binding PCMH-type" evidence="4">
    <location>
        <begin position="9"/>
        <end position="181"/>
    </location>
</feature>
<name>A0ABT4RBS0_9ACTN</name>
<dbReference type="SUPFAM" id="SSF56176">
    <property type="entry name" value="FAD-binding/transporter-associated domain-like"/>
    <property type="match status" value="1"/>
</dbReference>
<proteinExistence type="predicted"/>
<dbReference type="InterPro" id="IPR036318">
    <property type="entry name" value="FAD-bd_PCMH-like_sf"/>
</dbReference>